<evidence type="ECO:0000313" key="3">
    <source>
        <dbReference type="Proteomes" id="UP001341281"/>
    </source>
</evidence>
<gene>
    <name evidence="2" type="ORF">U9M48_005004</name>
</gene>
<protein>
    <submittedName>
        <fullName evidence="2">Uncharacterized protein</fullName>
    </submittedName>
</protein>
<reference evidence="2 3" key="1">
    <citation type="submission" date="2024-02" db="EMBL/GenBank/DDBJ databases">
        <title>High-quality chromosome-scale genome assembly of Pensacola bahiagrass (Paspalum notatum Flugge var. saurae).</title>
        <authorList>
            <person name="Vega J.M."/>
            <person name="Podio M."/>
            <person name="Orjuela J."/>
            <person name="Siena L.A."/>
            <person name="Pessino S.C."/>
            <person name="Combes M.C."/>
            <person name="Mariac C."/>
            <person name="Albertini E."/>
            <person name="Pupilli F."/>
            <person name="Ortiz J.P.A."/>
            <person name="Leblanc O."/>
        </authorList>
    </citation>
    <scope>NUCLEOTIDE SEQUENCE [LARGE SCALE GENOMIC DNA]</scope>
    <source>
        <strain evidence="2">R1</strain>
        <tissue evidence="2">Leaf</tissue>
    </source>
</reference>
<dbReference type="Proteomes" id="UP001341281">
    <property type="component" value="Chromosome 01"/>
</dbReference>
<organism evidence="2 3">
    <name type="scientific">Paspalum notatum var. saurae</name>
    <dbReference type="NCBI Taxonomy" id="547442"/>
    <lineage>
        <taxon>Eukaryota</taxon>
        <taxon>Viridiplantae</taxon>
        <taxon>Streptophyta</taxon>
        <taxon>Embryophyta</taxon>
        <taxon>Tracheophyta</taxon>
        <taxon>Spermatophyta</taxon>
        <taxon>Magnoliopsida</taxon>
        <taxon>Liliopsida</taxon>
        <taxon>Poales</taxon>
        <taxon>Poaceae</taxon>
        <taxon>PACMAD clade</taxon>
        <taxon>Panicoideae</taxon>
        <taxon>Andropogonodae</taxon>
        <taxon>Paspaleae</taxon>
        <taxon>Paspalinae</taxon>
        <taxon>Paspalum</taxon>
    </lineage>
</organism>
<name>A0AAQ3PWP4_PASNO</name>
<feature type="compositionally biased region" description="Polar residues" evidence="1">
    <location>
        <begin position="28"/>
        <end position="41"/>
    </location>
</feature>
<dbReference type="AlphaFoldDB" id="A0AAQ3PWP4"/>
<evidence type="ECO:0000256" key="1">
    <source>
        <dbReference type="SAM" id="MobiDB-lite"/>
    </source>
</evidence>
<evidence type="ECO:0000313" key="2">
    <source>
        <dbReference type="EMBL" id="WVZ54154.1"/>
    </source>
</evidence>
<feature type="region of interest" description="Disordered" evidence="1">
    <location>
        <begin position="1"/>
        <end position="59"/>
    </location>
</feature>
<accession>A0AAQ3PWP4</accession>
<proteinExistence type="predicted"/>
<feature type="compositionally biased region" description="Polar residues" evidence="1">
    <location>
        <begin position="1"/>
        <end position="15"/>
    </location>
</feature>
<keyword evidence="3" id="KW-1185">Reference proteome</keyword>
<dbReference type="EMBL" id="CP144745">
    <property type="protein sequence ID" value="WVZ54154.1"/>
    <property type="molecule type" value="Genomic_DNA"/>
</dbReference>
<sequence>MQRNATSDETSSGSPTRRCGVRRRMLSKYSSLDRTCRQQSRPGHADLSLDDGEFMAYTR</sequence>